<dbReference type="SUPFAM" id="SSF54495">
    <property type="entry name" value="UBC-like"/>
    <property type="match status" value="1"/>
</dbReference>
<dbReference type="EMBL" id="JACTNZ010000007">
    <property type="protein sequence ID" value="KAG5540363.1"/>
    <property type="molecule type" value="Genomic_DNA"/>
</dbReference>
<dbReference type="GO" id="GO:0061863">
    <property type="term" value="F:microtubule plus end polymerase"/>
    <property type="evidence" value="ECO:0007669"/>
    <property type="project" value="InterPro"/>
</dbReference>
<dbReference type="GO" id="GO:0030951">
    <property type="term" value="P:establishment or maintenance of microtubule cytoskeleton polarity"/>
    <property type="evidence" value="ECO:0007669"/>
    <property type="project" value="InterPro"/>
</dbReference>
<comment type="caution">
    <text evidence="13">The sequence shown here is derived from an EMBL/GenBank/DDBJ whole genome shotgun (WGS) entry which is preliminary data.</text>
</comment>
<sequence>MVAKPGQAIGLGSESLSLTVGNTMSVKIFPISETEDEKLLPWDVRLFHKNWKVRNDANVDLAALCNSITDPEDPRLREFGLFFKNTVADSIPSVQERALDALIAYLKVADADSAERYAKEVCDVIAAKCLTGRPKTVEKLQMVFMLLIELESVDVVLVGDFGQYSESLHPVAVHLMLHVRKDAMEKAVMKKVAKTVVPATMESSFDCSLHLLLIWGLLYVLAYISEFGVKIVPPKRILKLLPELFDHRDQNVHASSKGLTLELCRWIGKETVRSVLFGKMPKTMKKELEAELVSVSGIARSSRKIRSEKNKEPEEEGVGFGPSEESVTDGPQEIECVESVDPVVVLTLEKAGFPDGVKAAKWSEQKVFVAKRIKRNSQLCIAPDYSAEIRQSLKKCLNDETPEVRDAAFASLEAMAKWVGAGPSEMNDYSGGPVCTSSGRRYHNKLGLNLASIRILNELKLLRKDPLMNCSADQVSENIFPWKARIMGDPDSPYAGGEFLVDIHFPLNYPFVPPKVAFETKIFHPNIDITGDIYLGILEQWNWSPAVTLTEVLRSICTLLTNPDPAYFFVLKIAEMYNTDRSKYEKTARSWTLMYAMG</sequence>
<evidence type="ECO:0000256" key="9">
    <source>
        <dbReference type="ARBA" id="ARBA00022840"/>
    </source>
</evidence>
<dbReference type="GO" id="GO:0005856">
    <property type="term" value="C:cytoskeleton"/>
    <property type="evidence" value="ECO:0007669"/>
    <property type="project" value="UniProtKB-SubCell"/>
</dbReference>
<dbReference type="InterPro" id="IPR045110">
    <property type="entry name" value="XMAP215"/>
</dbReference>
<proteinExistence type="predicted"/>
<dbReference type="InterPro" id="IPR016135">
    <property type="entry name" value="UBQ-conjugating_enzyme/RWD"/>
</dbReference>
<dbReference type="FunFam" id="3.10.110.10:FF:000101">
    <property type="entry name" value="Ubiquitin-conjugating enzyme E2 D2"/>
    <property type="match status" value="1"/>
</dbReference>
<keyword evidence="8" id="KW-0833">Ubl conjugation pathway</keyword>
<dbReference type="InterPro" id="IPR011989">
    <property type="entry name" value="ARM-like"/>
</dbReference>
<gene>
    <name evidence="13" type="ORF">RHGRI_020556</name>
</gene>
<dbReference type="Gene3D" id="1.25.10.10">
    <property type="entry name" value="Leucine-rich Repeat Variant"/>
    <property type="match status" value="2"/>
</dbReference>
<dbReference type="InterPro" id="IPR000357">
    <property type="entry name" value="HEAT"/>
</dbReference>
<keyword evidence="14" id="KW-1185">Reference proteome</keyword>
<dbReference type="AlphaFoldDB" id="A0AAV6JJP2"/>
<evidence type="ECO:0000256" key="6">
    <source>
        <dbReference type="ARBA" id="ARBA00022737"/>
    </source>
</evidence>
<dbReference type="InterPro" id="IPR000608">
    <property type="entry name" value="UBC"/>
</dbReference>
<comment type="subcellular location">
    <subcellularLocation>
        <location evidence="2">Cytoplasm</location>
        <location evidence="2">Cytoskeleton</location>
    </subcellularLocation>
</comment>
<evidence type="ECO:0000313" key="13">
    <source>
        <dbReference type="EMBL" id="KAG5540363.1"/>
    </source>
</evidence>
<dbReference type="GO" id="GO:0061631">
    <property type="term" value="F:ubiquitin conjugating enzyme activity"/>
    <property type="evidence" value="ECO:0007669"/>
    <property type="project" value="UniProtKB-EC"/>
</dbReference>
<dbReference type="Pfam" id="PF02985">
    <property type="entry name" value="HEAT"/>
    <property type="match status" value="1"/>
</dbReference>
<dbReference type="InterPro" id="IPR034085">
    <property type="entry name" value="TOG"/>
</dbReference>
<accession>A0AAV6JJP2</accession>
<evidence type="ECO:0000256" key="1">
    <source>
        <dbReference type="ARBA" id="ARBA00000485"/>
    </source>
</evidence>
<keyword evidence="7" id="KW-0547">Nucleotide-binding</keyword>
<evidence type="ECO:0000256" key="5">
    <source>
        <dbReference type="ARBA" id="ARBA00022679"/>
    </source>
</evidence>
<reference evidence="13" key="1">
    <citation type="submission" date="2020-08" db="EMBL/GenBank/DDBJ databases">
        <title>Plant Genome Project.</title>
        <authorList>
            <person name="Zhang R.-G."/>
        </authorList>
    </citation>
    <scope>NUCLEOTIDE SEQUENCE</scope>
    <source>
        <strain evidence="13">WSP0</strain>
        <tissue evidence="13">Leaf</tissue>
    </source>
</reference>
<dbReference type="GO" id="GO:0046785">
    <property type="term" value="P:microtubule polymerization"/>
    <property type="evidence" value="ECO:0007669"/>
    <property type="project" value="InterPro"/>
</dbReference>
<name>A0AAV6JJP2_9ERIC</name>
<dbReference type="GO" id="GO:0005524">
    <property type="term" value="F:ATP binding"/>
    <property type="evidence" value="ECO:0007669"/>
    <property type="project" value="UniProtKB-KW"/>
</dbReference>
<evidence type="ECO:0000259" key="12">
    <source>
        <dbReference type="PROSITE" id="PS50127"/>
    </source>
</evidence>
<evidence type="ECO:0000256" key="10">
    <source>
        <dbReference type="ARBA" id="ARBA00023212"/>
    </source>
</evidence>
<dbReference type="Pfam" id="PF00179">
    <property type="entry name" value="UQ_con"/>
    <property type="match status" value="1"/>
</dbReference>
<keyword evidence="5" id="KW-0808">Transferase</keyword>
<feature type="domain" description="UBC core" evidence="12">
    <location>
        <begin position="450"/>
        <end position="597"/>
    </location>
</feature>
<dbReference type="SUPFAM" id="SSF48371">
    <property type="entry name" value="ARM repeat"/>
    <property type="match status" value="1"/>
</dbReference>
<evidence type="ECO:0000313" key="14">
    <source>
        <dbReference type="Proteomes" id="UP000823749"/>
    </source>
</evidence>
<dbReference type="Gene3D" id="3.10.110.10">
    <property type="entry name" value="Ubiquitin Conjugating Enzyme"/>
    <property type="match status" value="1"/>
</dbReference>
<evidence type="ECO:0000256" key="2">
    <source>
        <dbReference type="ARBA" id="ARBA00004245"/>
    </source>
</evidence>
<organism evidence="13 14">
    <name type="scientific">Rhododendron griersonianum</name>
    <dbReference type="NCBI Taxonomy" id="479676"/>
    <lineage>
        <taxon>Eukaryota</taxon>
        <taxon>Viridiplantae</taxon>
        <taxon>Streptophyta</taxon>
        <taxon>Embryophyta</taxon>
        <taxon>Tracheophyta</taxon>
        <taxon>Spermatophyta</taxon>
        <taxon>Magnoliopsida</taxon>
        <taxon>eudicotyledons</taxon>
        <taxon>Gunneridae</taxon>
        <taxon>Pentapetalae</taxon>
        <taxon>asterids</taxon>
        <taxon>Ericales</taxon>
        <taxon>Ericaceae</taxon>
        <taxon>Ericoideae</taxon>
        <taxon>Rhodoreae</taxon>
        <taxon>Rhododendron</taxon>
    </lineage>
</organism>
<comment type="catalytic activity">
    <reaction evidence="1">
        <text>S-ubiquitinyl-[E1 ubiquitin-activating enzyme]-L-cysteine + [E2 ubiquitin-conjugating enzyme]-L-cysteine = [E1 ubiquitin-activating enzyme]-L-cysteine + S-ubiquitinyl-[E2 ubiquitin-conjugating enzyme]-L-cysteine.</text>
        <dbReference type="EC" id="2.3.2.23"/>
    </reaction>
</comment>
<evidence type="ECO:0000256" key="8">
    <source>
        <dbReference type="ARBA" id="ARBA00022786"/>
    </source>
</evidence>
<evidence type="ECO:0000256" key="3">
    <source>
        <dbReference type="ARBA" id="ARBA00004906"/>
    </source>
</evidence>
<dbReference type="GO" id="GO:0007051">
    <property type="term" value="P:spindle organization"/>
    <property type="evidence" value="ECO:0007669"/>
    <property type="project" value="InterPro"/>
</dbReference>
<dbReference type="Pfam" id="PF21041">
    <property type="entry name" value="XMAP215_CLASP_TOG"/>
    <property type="match status" value="2"/>
</dbReference>
<keyword evidence="4" id="KW-0963">Cytoplasm</keyword>
<feature type="region of interest" description="Disordered" evidence="11">
    <location>
        <begin position="304"/>
        <end position="330"/>
    </location>
</feature>
<dbReference type="InterPro" id="IPR016024">
    <property type="entry name" value="ARM-type_fold"/>
</dbReference>
<evidence type="ECO:0000256" key="7">
    <source>
        <dbReference type="ARBA" id="ARBA00022741"/>
    </source>
</evidence>
<comment type="pathway">
    <text evidence="3">Protein modification; protein ubiquitination.</text>
</comment>
<dbReference type="SMART" id="SM00212">
    <property type="entry name" value="UBCc"/>
    <property type="match status" value="1"/>
</dbReference>
<dbReference type="Proteomes" id="UP000823749">
    <property type="component" value="Chromosome 7"/>
</dbReference>
<evidence type="ECO:0000256" key="11">
    <source>
        <dbReference type="SAM" id="MobiDB-lite"/>
    </source>
</evidence>
<dbReference type="SMART" id="SM01349">
    <property type="entry name" value="TOG"/>
    <property type="match status" value="1"/>
</dbReference>
<dbReference type="GO" id="GO:0051010">
    <property type="term" value="F:microtubule plus-end binding"/>
    <property type="evidence" value="ECO:0007669"/>
    <property type="project" value="InterPro"/>
</dbReference>
<keyword evidence="9" id="KW-0067">ATP-binding</keyword>
<keyword evidence="6" id="KW-0677">Repeat</keyword>
<keyword evidence="10" id="KW-0206">Cytoskeleton</keyword>
<evidence type="ECO:0000256" key="4">
    <source>
        <dbReference type="ARBA" id="ARBA00022490"/>
    </source>
</evidence>
<protein>
    <recommendedName>
        <fullName evidence="12">UBC core domain-containing protein</fullName>
    </recommendedName>
</protein>
<dbReference type="PANTHER" id="PTHR12609">
    <property type="entry name" value="MICROTUBULE ASSOCIATED PROTEIN XMAP215"/>
    <property type="match status" value="1"/>
</dbReference>
<dbReference type="InterPro" id="IPR048491">
    <property type="entry name" value="XMAP215_CLASP_TOG"/>
</dbReference>
<dbReference type="PROSITE" id="PS50127">
    <property type="entry name" value="UBC_2"/>
    <property type="match status" value="1"/>
</dbReference>